<proteinExistence type="predicted"/>
<dbReference type="AlphaFoldDB" id="A0A0J6WW77"/>
<accession>A0A0J6WW77</accession>
<keyword evidence="3" id="KW-1185">Reference proteome</keyword>
<reference evidence="2 3" key="1">
    <citation type="submission" date="2015-06" db="EMBL/GenBank/DDBJ databases">
        <title>Draft genome sequence of beer spoilage bacterium Megasphaera cerevisiae type strain 20462.</title>
        <authorList>
            <person name="Kutumbaka K."/>
            <person name="Pasmowitz J."/>
            <person name="Mategko J."/>
            <person name="Reyes D."/>
            <person name="Friedrich A."/>
            <person name="Han S."/>
            <person name="Martens-Habbena W."/>
            <person name="Neal-McKinney J."/>
            <person name="Janagama H.K."/>
            <person name="Nadala C."/>
            <person name="Samadpour M."/>
        </authorList>
    </citation>
    <scope>NUCLEOTIDE SEQUENCE [LARGE SCALE GENOMIC DNA]</scope>
    <source>
        <strain evidence="2 3">DSM 20462</strain>
    </source>
</reference>
<dbReference type="EMBL" id="LEKT01000035">
    <property type="protein sequence ID" value="KMO86042.1"/>
    <property type="molecule type" value="Genomic_DNA"/>
</dbReference>
<gene>
    <name evidence="2" type="ORF">AB840_10200</name>
</gene>
<dbReference type="Proteomes" id="UP000036503">
    <property type="component" value="Unassembled WGS sequence"/>
</dbReference>
<feature type="transmembrane region" description="Helical" evidence="1">
    <location>
        <begin position="60"/>
        <end position="79"/>
    </location>
</feature>
<evidence type="ECO:0000313" key="2">
    <source>
        <dbReference type="EMBL" id="KMO86042.1"/>
    </source>
</evidence>
<protein>
    <submittedName>
        <fullName evidence="2">Uncharacterized protein</fullName>
    </submittedName>
</protein>
<keyword evidence="1" id="KW-0472">Membrane</keyword>
<evidence type="ECO:0000256" key="1">
    <source>
        <dbReference type="SAM" id="Phobius"/>
    </source>
</evidence>
<keyword evidence="1" id="KW-0812">Transmembrane</keyword>
<evidence type="ECO:0000313" key="3">
    <source>
        <dbReference type="Proteomes" id="UP000036503"/>
    </source>
</evidence>
<keyword evidence="1" id="KW-1133">Transmembrane helix</keyword>
<feature type="transmembrane region" description="Helical" evidence="1">
    <location>
        <begin position="85"/>
        <end position="103"/>
    </location>
</feature>
<sequence>MKKKNHSTGAGDIYNGIIFQFCRRAGYATASRPTVPSSQNTAARRMRYIKMTFRHLSESHFYYIINLFFYFTRMQFNAIGPGQSMQAFISIMQLLKTLCLIMLRNRK</sequence>
<dbReference type="PATRIC" id="fig|1122219.3.peg.1877"/>
<name>A0A0J6WW77_9FIRM</name>
<organism evidence="2 3">
    <name type="scientific">Megasphaera cerevisiae DSM 20462</name>
    <dbReference type="NCBI Taxonomy" id="1122219"/>
    <lineage>
        <taxon>Bacteria</taxon>
        <taxon>Bacillati</taxon>
        <taxon>Bacillota</taxon>
        <taxon>Negativicutes</taxon>
        <taxon>Veillonellales</taxon>
        <taxon>Veillonellaceae</taxon>
        <taxon>Megasphaera</taxon>
    </lineage>
</organism>
<dbReference type="InParanoid" id="A0A0J6WW77"/>
<comment type="caution">
    <text evidence="2">The sequence shown here is derived from an EMBL/GenBank/DDBJ whole genome shotgun (WGS) entry which is preliminary data.</text>
</comment>